<comment type="caution">
    <text evidence="2">The sequence shown here is derived from an EMBL/GenBank/DDBJ whole genome shotgun (WGS) entry which is preliminary data.</text>
</comment>
<dbReference type="EMBL" id="QGKW02002228">
    <property type="protein sequence ID" value="KAF2534928.1"/>
    <property type="molecule type" value="Genomic_DNA"/>
</dbReference>
<sequence length="121" mass="13814">MVADLLGPDMKTSRPLTQEGLISVAQGCHELELIEVYILTVKNEALQIMGENLKNLNDFRMTLHYTRGCPKLQKLEMRWSNFCLHLGSNQVPDKPDESVEPELLAYYSLVDERPHFPDSVV</sequence>
<dbReference type="EMBL" id="QGKY02001015">
    <property type="protein sequence ID" value="KAF2572666.1"/>
    <property type="molecule type" value="Genomic_DNA"/>
</dbReference>
<evidence type="ECO:0000313" key="2">
    <source>
        <dbReference type="EMBL" id="KAF2572666.1"/>
    </source>
</evidence>
<protein>
    <submittedName>
        <fullName evidence="2">Uncharacterized protein</fullName>
    </submittedName>
</protein>
<dbReference type="InterPro" id="IPR032675">
    <property type="entry name" value="LRR_dom_sf"/>
</dbReference>
<reference evidence="2" key="1">
    <citation type="submission" date="2019-12" db="EMBL/GenBank/DDBJ databases">
        <title>Genome sequencing and annotation of Brassica cretica.</title>
        <authorList>
            <person name="Studholme D.J."/>
            <person name="Sarris P.F."/>
        </authorList>
    </citation>
    <scope>NUCLEOTIDE SEQUENCE</scope>
    <source>
        <strain evidence="1">PFS-001/15</strain>
        <strain evidence="2">PFS-102/07</strain>
        <tissue evidence="2">Leaf</tissue>
    </source>
</reference>
<proteinExistence type="predicted"/>
<dbReference type="Proteomes" id="UP000712281">
    <property type="component" value="Unassembled WGS sequence"/>
</dbReference>
<dbReference type="AlphaFoldDB" id="A0A8S9IUB9"/>
<name>A0A8S9IUB9_BRACR</name>
<dbReference type="Gene3D" id="3.80.10.10">
    <property type="entry name" value="Ribonuclease Inhibitor"/>
    <property type="match status" value="1"/>
</dbReference>
<organism evidence="2">
    <name type="scientific">Brassica cretica</name>
    <name type="common">Mustard</name>
    <dbReference type="NCBI Taxonomy" id="69181"/>
    <lineage>
        <taxon>Eukaryota</taxon>
        <taxon>Viridiplantae</taxon>
        <taxon>Streptophyta</taxon>
        <taxon>Embryophyta</taxon>
        <taxon>Tracheophyta</taxon>
        <taxon>Spermatophyta</taxon>
        <taxon>Magnoliopsida</taxon>
        <taxon>eudicotyledons</taxon>
        <taxon>Gunneridae</taxon>
        <taxon>Pentapetalae</taxon>
        <taxon>rosids</taxon>
        <taxon>malvids</taxon>
        <taxon>Brassicales</taxon>
        <taxon>Brassicaceae</taxon>
        <taxon>Brassiceae</taxon>
        <taxon>Brassica</taxon>
    </lineage>
</organism>
<evidence type="ECO:0000313" key="1">
    <source>
        <dbReference type="EMBL" id="KAF2534928.1"/>
    </source>
</evidence>
<accession>A0A8S9IUB9</accession>
<gene>
    <name evidence="1" type="ORF">F2Q68_00020297</name>
    <name evidence="2" type="ORF">F2Q70_00002297</name>
</gene>